<organism evidence="1 2">
    <name type="scientific">Cupriavidus pampae</name>
    <dbReference type="NCBI Taxonomy" id="659251"/>
    <lineage>
        <taxon>Bacteria</taxon>
        <taxon>Pseudomonadati</taxon>
        <taxon>Pseudomonadota</taxon>
        <taxon>Betaproteobacteria</taxon>
        <taxon>Burkholderiales</taxon>
        <taxon>Burkholderiaceae</taxon>
        <taxon>Cupriavidus</taxon>
    </lineage>
</organism>
<sequence length="54" mass="6108">MLDQGTANAEGEGKPVTSQRQYCLGLRDKINTLAAPERQRVEDVYRRECAQQGR</sequence>
<reference evidence="1 2" key="1">
    <citation type="submission" date="2021-08" db="EMBL/GenBank/DDBJ databases">
        <authorList>
            <person name="Peeters C."/>
        </authorList>
    </citation>
    <scope>NUCLEOTIDE SEQUENCE [LARGE SCALE GENOMIC DNA]</scope>
    <source>
        <strain evidence="1 2">LMG 32289</strain>
    </source>
</reference>
<comment type="caution">
    <text evidence="1">The sequence shown here is derived from an EMBL/GenBank/DDBJ whole genome shotgun (WGS) entry which is preliminary data.</text>
</comment>
<proteinExistence type="predicted"/>
<name>A0ABN7YMY2_9BURK</name>
<evidence type="ECO:0000313" key="2">
    <source>
        <dbReference type="Proteomes" id="UP000706525"/>
    </source>
</evidence>
<evidence type="ECO:0000313" key="1">
    <source>
        <dbReference type="EMBL" id="CAG9173560.1"/>
    </source>
</evidence>
<protein>
    <submittedName>
        <fullName evidence="1">Uncharacterized protein</fullName>
    </submittedName>
</protein>
<dbReference type="EMBL" id="CAJZAG010000005">
    <property type="protein sequence ID" value="CAG9173560.1"/>
    <property type="molecule type" value="Genomic_DNA"/>
</dbReference>
<gene>
    <name evidence="1" type="ORF">LMG32289_02906</name>
</gene>
<dbReference type="Proteomes" id="UP000706525">
    <property type="component" value="Unassembled WGS sequence"/>
</dbReference>
<accession>A0ABN7YMY2</accession>
<keyword evidence="2" id="KW-1185">Reference proteome</keyword>